<keyword evidence="2" id="KW-1185">Reference proteome</keyword>
<protein>
    <submittedName>
        <fullName evidence="1">Uncharacterized protein</fullName>
    </submittedName>
</protein>
<dbReference type="EMBL" id="KU686206">
    <property type="protein sequence ID" value="AOV60624.1"/>
    <property type="molecule type" value="Genomic_DNA"/>
</dbReference>
<dbReference type="OrthoDB" id="23807at10239"/>
<dbReference type="Proteomes" id="UP000202784">
    <property type="component" value="Segment"/>
</dbReference>
<dbReference type="RefSeq" id="YP_009322456.1">
    <property type="nucleotide sequence ID" value="NC_031922.1"/>
</dbReference>
<name>A0A1D8KPX3_9CAUD</name>
<evidence type="ECO:0000313" key="2">
    <source>
        <dbReference type="Proteomes" id="UP000202784"/>
    </source>
</evidence>
<dbReference type="GeneID" id="30307605"/>
<gene>
    <name evidence="1" type="ORF">N161109_021</name>
</gene>
<dbReference type="KEGG" id="vg:30307605"/>
<reference evidence="1 2" key="1">
    <citation type="journal article" date="2016" name="Virology">
        <title>The genomic content and context of auxiliary metabolic genes in marine cyanomyoviruses.</title>
        <authorList>
            <person name="Crummett L.T."/>
            <person name="Puxty R.J."/>
            <person name="Weihe C."/>
            <person name="Marston M.F."/>
            <person name="Martiny J.B."/>
        </authorList>
    </citation>
    <scope>NUCLEOTIDE SEQUENCE [LARGE SCALE GENOMIC DNA]</scope>
    <source>
        <strain evidence="1">1109NB16</strain>
    </source>
</reference>
<sequence>MEMLWSAKWNLPKAAQNCGLTHKEMKITFNEYCAFHPPTYSKIEQV</sequence>
<organism evidence="1 2">
    <name type="scientific">Synechococcus phage S-CAM9</name>
    <dbReference type="NCBI Taxonomy" id="1883369"/>
    <lineage>
        <taxon>Viruses</taxon>
        <taxon>Duplodnaviria</taxon>
        <taxon>Heunggongvirae</taxon>
        <taxon>Uroviricota</taxon>
        <taxon>Caudoviricetes</taxon>
        <taxon>Pantevenvirales</taxon>
        <taxon>Kyanoviridae</taxon>
        <taxon>Kanaloavirus</taxon>
        <taxon>Kanaloavirus scam9</taxon>
    </lineage>
</organism>
<accession>A0A1D8KPX3</accession>
<proteinExistence type="predicted"/>
<evidence type="ECO:0000313" key="1">
    <source>
        <dbReference type="EMBL" id="AOV60624.1"/>
    </source>
</evidence>